<dbReference type="Proteomes" id="UP001381693">
    <property type="component" value="Unassembled WGS sequence"/>
</dbReference>
<organism evidence="2 3">
    <name type="scientific">Halocaridina rubra</name>
    <name type="common">Hawaiian red shrimp</name>
    <dbReference type="NCBI Taxonomy" id="373956"/>
    <lineage>
        <taxon>Eukaryota</taxon>
        <taxon>Metazoa</taxon>
        <taxon>Ecdysozoa</taxon>
        <taxon>Arthropoda</taxon>
        <taxon>Crustacea</taxon>
        <taxon>Multicrustacea</taxon>
        <taxon>Malacostraca</taxon>
        <taxon>Eumalacostraca</taxon>
        <taxon>Eucarida</taxon>
        <taxon>Decapoda</taxon>
        <taxon>Pleocyemata</taxon>
        <taxon>Caridea</taxon>
        <taxon>Atyoidea</taxon>
        <taxon>Atyidae</taxon>
        <taxon>Halocaridina</taxon>
    </lineage>
</organism>
<name>A0AAN8XC93_HALRR</name>
<sequence length="652" mass="72881">MSCSGTDLMHSQTNYILSVSRHFLKFQGTSEFPLITREYSTPLSTHLPPSLSSLSSIHTTTSLGPGASPYPLNSSSTSPFFNTDTYSFKKPVSRKASDILNTSNSSPLTGTTKPSISSQSSPEVFHSDPTTNANLFTSSYPLYSPSTLHNSSSMASSTRNLPPKTSLSSSYYLTSTPTLTPSSASPPAAPSTTYSSPLSSSSVCWFGGHRGVISFTSDYEGNIWALNTISDSSYITPSNVWVLNFTSLSWQELGYFKTKGIVEPEKASTTDTSHSSTESDTKQSNKKRPKDILEPVAFCSWSKGLVTIYTYNSSSYIWLFTYKNGRWVKLSQFKDQMFPAGVHSVHASWCGKRQDVLWLLTSIEKATQPTNESYSNRSLERQHVLWKLDHQGKWTAIELTGDNIDVSLLKYVKTWIDSRGDLFILQKIISKNVVNIIKLDLKMKVRTKISVKHNRNEVLLIPSTTGHLYSLFSNVNGNWIKTINYYTGEITSVESISIPEYTENAFIRINNTVYNNIPNCDHEMGIPKPIVSDQEKYFIMYDIFHKSECERGERASGTQRGAENEVIILQQAKKPLPESEWKATHRSTIPRSVTEDAYVDTQKKTQIEQEAEVIFPKLSPSGDEEQDFSRASSVGDKIFISDREEVKTGPEI</sequence>
<feature type="region of interest" description="Disordered" evidence="1">
    <location>
        <begin position="266"/>
        <end position="288"/>
    </location>
</feature>
<evidence type="ECO:0000313" key="3">
    <source>
        <dbReference type="Proteomes" id="UP001381693"/>
    </source>
</evidence>
<evidence type="ECO:0000256" key="1">
    <source>
        <dbReference type="SAM" id="MobiDB-lite"/>
    </source>
</evidence>
<feature type="region of interest" description="Disordered" evidence="1">
    <location>
        <begin position="98"/>
        <end position="128"/>
    </location>
</feature>
<proteinExistence type="predicted"/>
<reference evidence="2 3" key="1">
    <citation type="submission" date="2023-11" db="EMBL/GenBank/DDBJ databases">
        <title>Halocaridina rubra genome assembly.</title>
        <authorList>
            <person name="Smith C."/>
        </authorList>
    </citation>
    <scope>NUCLEOTIDE SEQUENCE [LARGE SCALE GENOMIC DNA]</scope>
    <source>
        <strain evidence="2">EP-1</strain>
        <tissue evidence="2">Whole</tissue>
    </source>
</reference>
<protein>
    <submittedName>
        <fullName evidence="2">Uncharacterized protein</fullName>
    </submittedName>
</protein>
<comment type="caution">
    <text evidence="2">The sequence shown here is derived from an EMBL/GenBank/DDBJ whole genome shotgun (WGS) entry which is preliminary data.</text>
</comment>
<accession>A0AAN8XC93</accession>
<dbReference type="EMBL" id="JAXCGZ010006076">
    <property type="protein sequence ID" value="KAK7080171.1"/>
    <property type="molecule type" value="Genomic_DNA"/>
</dbReference>
<gene>
    <name evidence="2" type="ORF">SK128_004215</name>
</gene>
<dbReference type="AlphaFoldDB" id="A0AAN8XC93"/>
<feature type="region of interest" description="Disordered" evidence="1">
    <location>
        <begin position="178"/>
        <end position="197"/>
    </location>
</feature>
<keyword evidence="3" id="KW-1185">Reference proteome</keyword>
<evidence type="ECO:0000313" key="2">
    <source>
        <dbReference type="EMBL" id="KAK7080171.1"/>
    </source>
</evidence>
<feature type="compositionally biased region" description="Polar residues" evidence="1">
    <location>
        <begin position="99"/>
        <end position="128"/>
    </location>
</feature>